<accession>A0A1V9ZHG0</accession>
<keyword evidence="3" id="KW-1185">Reference proteome</keyword>
<evidence type="ECO:0000256" key="1">
    <source>
        <dbReference type="SAM" id="SignalP"/>
    </source>
</evidence>
<reference evidence="2 3" key="1">
    <citation type="journal article" date="2014" name="Genome Biol. Evol.">
        <title>The secreted proteins of Achlya hypogyna and Thraustotheca clavata identify the ancestral oomycete secretome and reveal gene acquisitions by horizontal gene transfer.</title>
        <authorList>
            <person name="Misner I."/>
            <person name="Blouin N."/>
            <person name="Leonard G."/>
            <person name="Richards T.A."/>
            <person name="Lane C.E."/>
        </authorList>
    </citation>
    <scope>NUCLEOTIDE SEQUENCE [LARGE SCALE GENOMIC DNA]</scope>
    <source>
        <strain evidence="2 3">ATCC 34112</strain>
    </source>
</reference>
<dbReference type="AlphaFoldDB" id="A0A1V9ZHG0"/>
<evidence type="ECO:0000313" key="3">
    <source>
        <dbReference type="Proteomes" id="UP000243217"/>
    </source>
</evidence>
<organism evidence="2 3">
    <name type="scientific">Thraustotheca clavata</name>
    <dbReference type="NCBI Taxonomy" id="74557"/>
    <lineage>
        <taxon>Eukaryota</taxon>
        <taxon>Sar</taxon>
        <taxon>Stramenopiles</taxon>
        <taxon>Oomycota</taxon>
        <taxon>Saprolegniomycetes</taxon>
        <taxon>Saprolegniales</taxon>
        <taxon>Achlyaceae</taxon>
        <taxon>Thraustotheca</taxon>
    </lineage>
</organism>
<dbReference type="Proteomes" id="UP000243217">
    <property type="component" value="Unassembled WGS sequence"/>
</dbReference>
<dbReference type="OrthoDB" id="60364at2759"/>
<comment type="caution">
    <text evidence="2">The sequence shown here is derived from an EMBL/GenBank/DDBJ whole genome shotgun (WGS) entry which is preliminary data.</text>
</comment>
<evidence type="ECO:0008006" key="4">
    <source>
        <dbReference type="Google" id="ProtNLM"/>
    </source>
</evidence>
<protein>
    <recommendedName>
        <fullName evidence="4">Secreted protein</fullName>
    </recommendedName>
</protein>
<feature type="chain" id="PRO_5013252431" description="Secreted protein" evidence="1">
    <location>
        <begin position="24"/>
        <end position="179"/>
    </location>
</feature>
<feature type="signal peptide" evidence="1">
    <location>
        <begin position="1"/>
        <end position="23"/>
    </location>
</feature>
<proteinExistence type="predicted"/>
<evidence type="ECO:0000313" key="2">
    <source>
        <dbReference type="EMBL" id="OQR97432.1"/>
    </source>
</evidence>
<name>A0A1V9ZHG0_9STRA</name>
<dbReference type="EMBL" id="JNBS01001912">
    <property type="protein sequence ID" value="OQR97432.1"/>
    <property type="molecule type" value="Genomic_DNA"/>
</dbReference>
<keyword evidence="1" id="KW-0732">Signal</keyword>
<gene>
    <name evidence="2" type="ORF">THRCLA_06956</name>
</gene>
<sequence length="179" mass="20618">MGWSLHAIAVILVALALRGLQEAWKEAHNQYVSVHTSRRIANHHRHGFWSFFSSQMMQRWMMWLPALVFLSWWAWQSYSHLLFNDRSVDVVDDKDVPDLVPIEGCEGIAREIKPFKMKAKKLLPIEDQVAANKRRSARAFNALLAQKEKFEKTPIERPSGWMVYDATAGKLVLANGDES</sequence>